<sequence>MADIASLPSDFQIKSYLGLRGQPLVYAITFACCLGFLLFGYDNGVFSGLTTDPAFLAQLSNPNSTLLGFIVAVYELGCLFGALICAFWAEYFMRKTVCSVGGGVLILGTIIQTSSYSLGQMIVGRIVTGVGMGFITSAVPIWQAETTLAHSRGRMIAAQLTSLIVGIVISYWIDYGMSLHSSSVQWRFPIAFQIIFAFGLIAMCSVLPDSPRWLAAHGYTQEALDVLSSLRSAPPSSPIVSSEFQDIQTAIALERDSTGSWKDVFSNGGIMGWQRTLIACSVQACQEFSGINMIVYYGPYIIQNSIGLSRTDSLLVSGGMQLFFLAMSFFPWILLDTVGRRKLFIFGGCGMGICMLVSAILIKLGGKRNGIGAVVMLYLFQGFFTVGWMSNMWCYPSEILPVRIRQRAGALSVVFQWLSTFLVVEITPPAISNIGWKTYIIFAVLNFSNVAIAWYWFPETARRTLESVDYLFAGCKSVREVVLRSTHKGGEQRDTGPLVGEEPRSEEKDEVTEIIMAV</sequence>
<keyword evidence="3 8" id="KW-0813">Transport</keyword>
<keyword evidence="12" id="KW-0762">Sugar transport</keyword>
<keyword evidence="5 10" id="KW-1133">Transmembrane helix</keyword>
<keyword evidence="4 10" id="KW-0812">Transmembrane</keyword>
<feature type="transmembrane region" description="Helical" evidence="10">
    <location>
        <begin position="341"/>
        <end position="362"/>
    </location>
</feature>
<dbReference type="InterPro" id="IPR003663">
    <property type="entry name" value="Sugar/inositol_transpt"/>
</dbReference>
<evidence type="ECO:0000256" key="7">
    <source>
        <dbReference type="ARBA" id="ARBA00049119"/>
    </source>
</evidence>
<dbReference type="Pfam" id="PF00083">
    <property type="entry name" value="Sugar_tr"/>
    <property type="match status" value="1"/>
</dbReference>
<dbReference type="InterPro" id="IPR005828">
    <property type="entry name" value="MFS_sugar_transport-like"/>
</dbReference>
<dbReference type="FunFam" id="1.20.1250.20:FF:000090">
    <property type="entry name" value="MFS sugar transporter, putative"/>
    <property type="match status" value="1"/>
</dbReference>
<evidence type="ECO:0000256" key="6">
    <source>
        <dbReference type="ARBA" id="ARBA00023136"/>
    </source>
</evidence>
<dbReference type="PRINTS" id="PR00171">
    <property type="entry name" value="SUGRTRNSPORT"/>
</dbReference>
<feature type="transmembrane region" description="Helical" evidence="10">
    <location>
        <begin position="96"/>
        <end position="116"/>
    </location>
</feature>
<dbReference type="InterPro" id="IPR020846">
    <property type="entry name" value="MFS_dom"/>
</dbReference>
<dbReference type="PANTHER" id="PTHR48022">
    <property type="entry name" value="PLASTIDIC GLUCOSE TRANSPORTER 4"/>
    <property type="match status" value="1"/>
</dbReference>
<dbReference type="PROSITE" id="PS50850">
    <property type="entry name" value="MFS"/>
    <property type="match status" value="1"/>
</dbReference>
<comment type="similarity">
    <text evidence="2 8">Belongs to the major facilitator superfamily. Sugar transporter (TC 2.A.1.1) family.</text>
</comment>
<protein>
    <submittedName>
        <fullName evidence="12">Putative sugar transporter</fullName>
    </submittedName>
</protein>
<reference evidence="12 13" key="1">
    <citation type="journal article" date="2019" name="Nat. Ecol. Evol.">
        <title>Megaphylogeny resolves global patterns of mushroom evolution.</title>
        <authorList>
            <person name="Varga T."/>
            <person name="Krizsan K."/>
            <person name="Foldi C."/>
            <person name="Dima B."/>
            <person name="Sanchez-Garcia M."/>
            <person name="Sanchez-Ramirez S."/>
            <person name="Szollosi G.J."/>
            <person name="Szarkandi J.G."/>
            <person name="Papp V."/>
            <person name="Albert L."/>
            <person name="Andreopoulos W."/>
            <person name="Angelini C."/>
            <person name="Antonin V."/>
            <person name="Barry K.W."/>
            <person name="Bougher N.L."/>
            <person name="Buchanan P."/>
            <person name="Buyck B."/>
            <person name="Bense V."/>
            <person name="Catcheside P."/>
            <person name="Chovatia M."/>
            <person name="Cooper J."/>
            <person name="Damon W."/>
            <person name="Desjardin D."/>
            <person name="Finy P."/>
            <person name="Geml J."/>
            <person name="Haridas S."/>
            <person name="Hughes K."/>
            <person name="Justo A."/>
            <person name="Karasinski D."/>
            <person name="Kautmanova I."/>
            <person name="Kiss B."/>
            <person name="Kocsube S."/>
            <person name="Kotiranta H."/>
            <person name="LaButti K.M."/>
            <person name="Lechner B.E."/>
            <person name="Liimatainen K."/>
            <person name="Lipzen A."/>
            <person name="Lukacs Z."/>
            <person name="Mihaltcheva S."/>
            <person name="Morgado L.N."/>
            <person name="Niskanen T."/>
            <person name="Noordeloos M.E."/>
            <person name="Ohm R.A."/>
            <person name="Ortiz-Santana B."/>
            <person name="Ovrebo C."/>
            <person name="Racz N."/>
            <person name="Riley R."/>
            <person name="Savchenko A."/>
            <person name="Shiryaev A."/>
            <person name="Soop K."/>
            <person name="Spirin V."/>
            <person name="Szebenyi C."/>
            <person name="Tomsovsky M."/>
            <person name="Tulloss R.E."/>
            <person name="Uehling J."/>
            <person name="Grigoriev I.V."/>
            <person name="Vagvolgyi C."/>
            <person name="Papp T."/>
            <person name="Martin F.M."/>
            <person name="Miettinen O."/>
            <person name="Hibbett D.S."/>
            <person name="Nagy L.G."/>
        </authorList>
    </citation>
    <scope>NUCLEOTIDE SEQUENCE [LARGE SCALE GENOMIC DNA]</scope>
    <source>
        <strain evidence="12 13">OMC1185</strain>
    </source>
</reference>
<evidence type="ECO:0000256" key="9">
    <source>
        <dbReference type="SAM" id="MobiDB-lite"/>
    </source>
</evidence>
<feature type="transmembrane region" description="Helical" evidence="10">
    <location>
        <begin position="314"/>
        <end position="335"/>
    </location>
</feature>
<feature type="transmembrane region" description="Helical" evidence="10">
    <location>
        <begin position="154"/>
        <end position="173"/>
    </location>
</feature>
<feature type="transmembrane region" description="Helical" evidence="10">
    <location>
        <begin position="66"/>
        <end position="89"/>
    </location>
</feature>
<evidence type="ECO:0000313" key="12">
    <source>
        <dbReference type="EMBL" id="TFK49269.1"/>
    </source>
</evidence>
<dbReference type="Proteomes" id="UP000305948">
    <property type="component" value="Unassembled WGS sequence"/>
</dbReference>
<feature type="transmembrane region" description="Helical" evidence="10">
    <location>
        <begin position="439"/>
        <end position="457"/>
    </location>
</feature>
<dbReference type="NCBIfam" id="TIGR00879">
    <property type="entry name" value="SP"/>
    <property type="match status" value="1"/>
</dbReference>
<gene>
    <name evidence="12" type="ORF">OE88DRAFT_404736</name>
</gene>
<comment type="subcellular location">
    <subcellularLocation>
        <location evidence="1">Membrane</location>
        <topology evidence="1">Multi-pass membrane protein</topology>
    </subcellularLocation>
</comment>
<feature type="region of interest" description="Disordered" evidence="9">
    <location>
        <begin position="487"/>
        <end position="509"/>
    </location>
</feature>
<dbReference type="GO" id="GO:0005351">
    <property type="term" value="F:carbohydrate:proton symporter activity"/>
    <property type="evidence" value="ECO:0007669"/>
    <property type="project" value="TreeGrafter"/>
</dbReference>
<evidence type="ECO:0000259" key="11">
    <source>
        <dbReference type="PROSITE" id="PS50850"/>
    </source>
</evidence>
<comment type="catalytic activity">
    <reaction evidence="7">
        <text>myo-inositol(out) + H(+)(out) = myo-inositol(in) + H(+)(in)</text>
        <dbReference type="Rhea" id="RHEA:60364"/>
        <dbReference type="ChEBI" id="CHEBI:15378"/>
        <dbReference type="ChEBI" id="CHEBI:17268"/>
    </reaction>
</comment>
<keyword evidence="13" id="KW-1185">Reference proteome</keyword>
<dbReference type="OrthoDB" id="2544694at2759"/>
<feature type="transmembrane region" description="Helical" evidence="10">
    <location>
        <begin position="122"/>
        <end position="142"/>
    </location>
</feature>
<evidence type="ECO:0000256" key="10">
    <source>
        <dbReference type="SAM" id="Phobius"/>
    </source>
</evidence>
<feature type="domain" description="Major facilitator superfamily (MFS) profile" evidence="11">
    <location>
        <begin position="28"/>
        <end position="461"/>
    </location>
</feature>
<feature type="transmembrane region" description="Helical" evidence="10">
    <location>
        <begin position="369"/>
        <end position="388"/>
    </location>
</feature>
<dbReference type="InterPro" id="IPR050360">
    <property type="entry name" value="MFS_Sugar_Transporters"/>
</dbReference>
<feature type="transmembrane region" description="Helical" evidence="10">
    <location>
        <begin position="24"/>
        <end position="41"/>
    </location>
</feature>
<evidence type="ECO:0000256" key="8">
    <source>
        <dbReference type="RuleBase" id="RU003346"/>
    </source>
</evidence>
<dbReference type="AlphaFoldDB" id="A0A5C3MUX2"/>
<proteinExistence type="inferred from homology"/>
<dbReference type="PANTHER" id="PTHR48022:SF28">
    <property type="entry name" value="MAJOR FACILITATOR SUPERFAMILY (MFS) PROFILE DOMAIN-CONTAINING PROTEIN-RELATED"/>
    <property type="match status" value="1"/>
</dbReference>
<dbReference type="InterPro" id="IPR036259">
    <property type="entry name" value="MFS_trans_sf"/>
</dbReference>
<evidence type="ECO:0000313" key="13">
    <source>
        <dbReference type="Proteomes" id="UP000305948"/>
    </source>
</evidence>
<evidence type="ECO:0000256" key="2">
    <source>
        <dbReference type="ARBA" id="ARBA00010992"/>
    </source>
</evidence>
<dbReference type="EMBL" id="ML213516">
    <property type="protein sequence ID" value="TFK49269.1"/>
    <property type="molecule type" value="Genomic_DNA"/>
</dbReference>
<evidence type="ECO:0000256" key="5">
    <source>
        <dbReference type="ARBA" id="ARBA00022989"/>
    </source>
</evidence>
<name>A0A5C3MUX2_9AGAM</name>
<evidence type="ECO:0000256" key="1">
    <source>
        <dbReference type="ARBA" id="ARBA00004141"/>
    </source>
</evidence>
<evidence type="ECO:0000256" key="4">
    <source>
        <dbReference type="ARBA" id="ARBA00022692"/>
    </source>
</evidence>
<dbReference type="GO" id="GO:0016020">
    <property type="term" value="C:membrane"/>
    <property type="evidence" value="ECO:0007669"/>
    <property type="project" value="UniProtKB-SubCell"/>
</dbReference>
<dbReference type="Gene3D" id="1.20.1250.20">
    <property type="entry name" value="MFS general substrate transporter like domains"/>
    <property type="match status" value="1"/>
</dbReference>
<feature type="transmembrane region" description="Helical" evidence="10">
    <location>
        <begin position="185"/>
        <end position="207"/>
    </location>
</feature>
<evidence type="ECO:0000256" key="3">
    <source>
        <dbReference type="ARBA" id="ARBA00022448"/>
    </source>
</evidence>
<accession>A0A5C3MUX2</accession>
<dbReference type="STRING" id="5364.A0A5C3MUX2"/>
<dbReference type="SUPFAM" id="SSF103473">
    <property type="entry name" value="MFS general substrate transporter"/>
    <property type="match status" value="1"/>
</dbReference>
<organism evidence="12 13">
    <name type="scientific">Heliocybe sulcata</name>
    <dbReference type="NCBI Taxonomy" id="5364"/>
    <lineage>
        <taxon>Eukaryota</taxon>
        <taxon>Fungi</taxon>
        <taxon>Dikarya</taxon>
        <taxon>Basidiomycota</taxon>
        <taxon>Agaricomycotina</taxon>
        <taxon>Agaricomycetes</taxon>
        <taxon>Gloeophyllales</taxon>
        <taxon>Gloeophyllaceae</taxon>
        <taxon>Heliocybe</taxon>
    </lineage>
</organism>
<keyword evidence="6 10" id="KW-0472">Membrane</keyword>